<keyword evidence="5 7" id="KW-1133">Transmembrane helix</keyword>
<feature type="transmembrane region" description="Helical" evidence="7">
    <location>
        <begin position="136"/>
        <end position="159"/>
    </location>
</feature>
<evidence type="ECO:0000313" key="10">
    <source>
        <dbReference type="Proteomes" id="UP001527099"/>
    </source>
</evidence>
<comment type="caution">
    <text evidence="9">The sequence shown here is derived from an EMBL/GenBank/DDBJ whole genome shotgun (WGS) entry which is preliminary data.</text>
</comment>
<evidence type="ECO:0000256" key="7">
    <source>
        <dbReference type="RuleBase" id="RU363032"/>
    </source>
</evidence>
<feature type="transmembrane region" description="Helical" evidence="7">
    <location>
        <begin position="246"/>
        <end position="269"/>
    </location>
</feature>
<feature type="domain" description="ABC transmembrane type-1" evidence="8">
    <location>
        <begin position="65"/>
        <end position="269"/>
    </location>
</feature>
<evidence type="ECO:0000256" key="5">
    <source>
        <dbReference type="ARBA" id="ARBA00022989"/>
    </source>
</evidence>
<keyword evidence="6 7" id="KW-0472">Membrane</keyword>
<dbReference type="SUPFAM" id="SSF161098">
    <property type="entry name" value="MetI-like"/>
    <property type="match status" value="1"/>
</dbReference>
<dbReference type="PANTHER" id="PTHR43744:SF6">
    <property type="entry name" value="ABC TRANSPORTER PERMEASE PROTEIN YESQ-RELATED"/>
    <property type="match status" value="1"/>
</dbReference>
<proteinExistence type="inferred from homology"/>
<comment type="subcellular location">
    <subcellularLocation>
        <location evidence="1 7">Cell membrane</location>
        <topology evidence="1 7">Multi-pass membrane protein</topology>
    </subcellularLocation>
</comment>
<reference evidence="9 10" key="1">
    <citation type="submission" date="2022-05" db="EMBL/GenBank/DDBJ databases">
        <title>Genome Sequencing of Bee-Associated Microbes.</title>
        <authorList>
            <person name="Dunlap C."/>
        </authorList>
    </citation>
    <scope>NUCLEOTIDE SEQUENCE [LARGE SCALE GENOMIC DNA]</scope>
    <source>
        <strain evidence="9 10">NRRL B-14421</strain>
    </source>
</reference>
<dbReference type="PANTHER" id="PTHR43744">
    <property type="entry name" value="ABC TRANSPORTER PERMEASE PROTEIN MG189-RELATED-RELATED"/>
    <property type="match status" value="1"/>
</dbReference>
<feature type="transmembrane region" description="Helical" evidence="7">
    <location>
        <begin position="7"/>
        <end position="26"/>
    </location>
</feature>
<evidence type="ECO:0000256" key="1">
    <source>
        <dbReference type="ARBA" id="ARBA00004651"/>
    </source>
</evidence>
<dbReference type="Gene3D" id="1.10.3720.10">
    <property type="entry name" value="MetI-like"/>
    <property type="match status" value="1"/>
</dbReference>
<evidence type="ECO:0000256" key="2">
    <source>
        <dbReference type="ARBA" id="ARBA00022448"/>
    </source>
</evidence>
<dbReference type="PROSITE" id="PS50928">
    <property type="entry name" value="ABC_TM1"/>
    <property type="match status" value="1"/>
</dbReference>
<gene>
    <name evidence="9" type="ORF">M5X19_13215</name>
</gene>
<dbReference type="RefSeq" id="WP_161632940.1">
    <property type="nucleotide sequence ID" value="NZ_JAMDMW010000014.1"/>
</dbReference>
<evidence type="ECO:0000313" key="9">
    <source>
        <dbReference type="EMBL" id="MCY9693851.1"/>
    </source>
</evidence>
<dbReference type="Pfam" id="PF00528">
    <property type="entry name" value="BPD_transp_1"/>
    <property type="match status" value="1"/>
</dbReference>
<feature type="transmembrane region" description="Helical" evidence="7">
    <location>
        <begin position="100"/>
        <end position="124"/>
    </location>
</feature>
<accession>A0ABT4GCD1</accession>
<feature type="transmembrane region" description="Helical" evidence="7">
    <location>
        <begin position="180"/>
        <end position="205"/>
    </location>
</feature>
<dbReference type="EMBL" id="JAMDMX010000041">
    <property type="protein sequence ID" value="MCY9693851.1"/>
    <property type="molecule type" value="Genomic_DNA"/>
</dbReference>
<keyword evidence="4 7" id="KW-0812">Transmembrane</keyword>
<protein>
    <submittedName>
        <fullName evidence="9">Carbohydrate ABC transporter permease</fullName>
    </submittedName>
</protein>
<dbReference type="CDD" id="cd06261">
    <property type="entry name" value="TM_PBP2"/>
    <property type="match status" value="1"/>
</dbReference>
<dbReference type="InterPro" id="IPR035906">
    <property type="entry name" value="MetI-like_sf"/>
</dbReference>
<evidence type="ECO:0000259" key="8">
    <source>
        <dbReference type="PROSITE" id="PS50928"/>
    </source>
</evidence>
<name>A0ABT4GCD1_9BACL</name>
<keyword evidence="3" id="KW-1003">Cell membrane</keyword>
<keyword evidence="10" id="KW-1185">Reference proteome</keyword>
<sequence>MYRIFVYCLLIDLSFVFLYPFIYMITTSLKTPPDLLNFTIKWIPTSMAWQNYAYGIVGLKYWDHFFNSATTSLLSVVGQVLACSFVAYGFARIKFPGREALFMLAMFTLIIPPQTVIIPLFIQYKAMGWMDTFAPIVVPAFFANGLRGALFIFIFRQLFRNLPWELEDAARVDGCGSFRVYWRIILPLTTPAIVVTVLLSLVWHWNDFFEPNIYLTSEDKYTLPMMLPRLYQSLNETSATHGMETFGLPTVMAATFLVVAPLLLVYLFLQKYFIQGVERTGLVE</sequence>
<feature type="transmembrane region" description="Helical" evidence="7">
    <location>
        <begin position="69"/>
        <end position="88"/>
    </location>
</feature>
<dbReference type="Proteomes" id="UP001527099">
    <property type="component" value="Unassembled WGS sequence"/>
</dbReference>
<organism evidence="9 10">
    <name type="scientific">Paenibacillus alginolyticus</name>
    <dbReference type="NCBI Taxonomy" id="59839"/>
    <lineage>
        <taxon>Bacteria</taxon>
        <taxon>Bacillati</taxon>
        <taxon>Bacillota</taxon>
        <taxon>Bacilli</taxon>
        <taxon>Bacillales</taxon>
        <taxon>Paenibacillaceae</taxon>
        <taxon>Paenibacillus</taxon>
    </lineage>
</organism>
<evidence type="ECO:0000256" key="3">
    <source>
        <dbReference type="ARBA" id="ARBA00022475"/>
    </source>
</evidence>
<comment type="similarity">
    <text evidence="7">Belongs to the binding-protein-dependent transport system permease family.</text>
</comment>
<evidence type="ECO:0000256" key="6">
    <source>
        <dbReference type="ARBA" id="ARBA00023136"/>
    </source>
</evidence>
<evidence type="ECO:0000256" key="4">
    <source>
        <dbReference type="ARBA" id="ARBA00022692"/>
    </source>
</evidence>
<dbReference type="InterPro" id="IPR000515">
    <property type="entry name" value="MetI-like"/>
</dbReference>
<keyword evidence="2 7" id="KW-0813">Transport</keyword>